<evidence type="ECO:0000256" key="6">
    <source>
        <dbReference type="ARBA" id="ARBA00022842"/>
    </source>
</evidence>
<evidence type="ECO:0000256" key="8">
    <source>
        <dbReference type="PIRSR" id="PIRSR601952-2"/>
    </source>
</evidence>
<dbReference type="Gene3D" id="3.40.720.10">
    <property type="entry name" value="Alkaline Phosphatase, subunit A"/>
    <property type="match status" value="2"/>
</dbReference>
<evidence type="ECO:0000313" key="11">
    <source>
        <dbReference type="Proteomes" id="UP000294902"/>
    </source>
</evidence>
<feature type="binding site" evidence="8">
    <location>
        <position position="477"/>
    </location>
    <ligand>
        <name>Zn(2+)</name>
        <dbReference type="ChEBI" id="CHEBI:29105"/>
        <label>2</label>
    </ligand>
</feature>
<dbReference type="AlphaFoldDB" id="A0A4R3MJD1"/>
<keyword evidence="4" id="KW-0378">Hydrolase</keyword>
<evidence type="ECO:0000256" key="1">
    <source>
        <dbReference type="ARBA" id="ARBA00005984"/>
    </source>
</evidence>
<dbReference type="InterPro" id="IPR017850">
    <property type="entry name" value="Alkaline_phosphatase_core_sf"/>
</dbReference>
<dbReference type="SMART" id="SM00098">
    <property type="entry name" value="alkPPc"/>
    <property type="match status" value="1"/>
</dbReference>
<dbReference type="Pfam" id="PF00245">
    <property type="entry name" value="Alk_phosphatase"/>
    <property type="match status" value="2"/>
</dbReference>
<protein>
    <submittedName>
        <fullName evidence="10">Alkaline phosphatase</fullName>
    </submittedName>
</protein>
<accession>A0A4R3MJD1</accession>
<evidence type="ECO:0000313" key="10">
    <source>
        <dbReference type="EMBL" id="TCT14220.1"/>
    </source>
</evidence>
<dbReference type="Proteomes" id="UP000294902">
    <property type="component" value="Unassembled WGS sequence"/>
</dbReference>
<name>A0A4R3MJD1_9FIRM</name>
<dbReference type="GO" id="GO:0046872">
    <property type="term" value="F:metal ion binding"/>
    <property type="evidence" value="ECO:0007669"/>
    <property type="project" value="UniProtKB-KW"/>
</dbReference>
<dbReference type="PANTHER" id="PTHR11596">
    <property type="entry name" value="ALKALINE PHOSPHATASE"/>
    <property type="match status" value="1"/>
</dbReference>
<comment type="caution">
    <text evidence="10">The sequence shown here is derived from an EMBL/GenBank/DDBJ whole genome shotgun (WGS) entry which is preliminary data.</text>
</comment>
<feature type="binding site" evidence="8">
    <location>
        <position position="58"/>
    </location>
    <ligand>
        <name>Mg(2+)</name>
        <dbReference type="ChEBI" id="CHEBI:18420"/>
    </ligand>
</feature>
<evidence type="ECO:0000256" key="9">
    <source>
        <dbReference type="RuleBase" id="RU003946"/>
    </source>
</evidence>
<evidence type="ECO:0000256" key="2">
    <source>
        <dbReference type="ARBA" id="ARBA00022553"/>
    </source>
</evidence>
<dbReference type="EMBL" id="SMAL01000006">
    <property type="protein sequence ID" value="TCT14220.1"/>
    <property type="molecule type" value="Genomic_DNA"/>
</dbReference>
<evidence type="ECO:0000256" key="4">
    <source>
        <dbReference type="ARBA" id="ARBA00022801"/>
    </source>
</evidence>
<keyword evidence="3 8" id="KW-0479">Metal-binding</keyword>
<keyword evidence="2" id="KW-0597">Phosphoprotein</keyword>
<dbReference type="SUPFAM" id="SSF53649">
    <property type="entry name" value="Alkaline phosphatase-like"/>
    <property type="match status" value="1"/>
</dbReference>
<organism evidence="10 11">
    <name type="scientific">Natranaerovirga pectinivora</name>
    <dbReference type="NCBI Taxonomy" id="682400"/>
    <lineage>
        <taxon>Bacteria</taxon>
        <taxon>Bacillati</taxon>
        <taxon>Bacillota</taxon>
        <taxon>Clostridia</taxon>
        <taxon>Lachnospirales</taxon>
        <taxon>Natranaerovirgaceae</taxon>
        <taxon>Natranaerovirga</taxon>
    </lineage>
</organism>
<comment type="cofactor">
    <cofactor evidence="8">
        <name>Mg(2+)</name>
        <dbReference type="ChEBI" id="CHEBI:18420"/>
    </cofactor>
    <text evidence="8">Binds 1 Mg(2+) ion.</text>
</comment>
<keyword evidence="6 8" id="KW-0460">Magnesium</keyword>
<dbReference type="PROSITE" id="PS00123">
    <property type="entry name" value="ALKALINE_PHOSPHATASE"/>
    <property type="match status" value="1"/>
</dbReference>
<dbReference type="PANTHER" id="PTHR11596:SF5">
    <property type="entry name" value="ALKALINE PHOSPHATASE"/>
    <property type="match status" value="1"/>
</dbReference>
<feature type="binding site" evidence="8">
    <location>
        <position position="289"/>
    </location>
    <ligand>
        <name>Mg(2+)</name>
        <dbReference type="ChEBI" id="CHEBI:18420"/>
    </ligand>
</feature>
<comment type="cofactor">
    <cofactor evidence="8">
        <name>Zn(2+)</name>
        <dbReference type="ChEBI" id="CHEBI:29105"/>
    </cofactor>
    <text evidence="8">Binds 2 Zn(2+) ions.</text>
</comment>
<feature type="binding site" evidence="8">
    <location>
        <position position="58"/>
    </location>
    <ligand>
        <name>Zn(2+)</name>
        <dbReference type="ChEBI" id="CHEBI:29105"/>
        <label>2</label>
    </ligand>
</feature>
<proteinExistence type="inferred from homology"/>
<feature type="binding site" evidence="8">
    <location>
        <position position="167"/>
    </location>
    <ligand>
        <name>Mg(2+)</name>
        <dbReference type="ChEBI" id="CHEBI:18420"/>
    </ligand>
</feature>
<evidence type="ECO:0000256" key="5">
    <source>
        <dbReference type="ARBA" id="ARBA00022833"/>
    </source>
</evidence>
<keyword evidence="5 8" id="KW-0862">Zinc</keyword>
<keyword evidence="11" id="KW-1185">Reference proteome</keyword>
<feature type="binding site" evidence="8">
    <location>
        <position position="298"/>
    </location>
    <ligand>
        <name>Zn(2+)</name>
        <dbReference type="ChEBI" id="CHEBI:29105"/>
        <label>2</label>
    </ligand>
</feature>
<feature type="binding site" evidence="8">
    <location>
        <position position="294"/>
    </location>
    <ligand>
        <name>Zn(2+)</name>
        <dbReference type="ChEBI" id="CHEBI:29105"/>
        <label>2</label>
    </ligand>
</feature>
<dbReference type="OrthoDB" id="9794455at2"/>
<gene>
    <name evidence="10" type="ORF">EDC18_10616</name>
</gene>
<comment type="similarity">
    <text evidence="1 9">Belongs to the alkaline phosphatase family.</text>
</comment>
<dbReference type="GO" id="GO:0004035">
    <property type="term" value="F:alkaline phosphatase activity"/>
    <property type="evidence" value="ECO:0007669"/>
    <property type="project" value="TreeGrafter"/>
</dbReference>
<feature type="active site" description="Phosphoserine intermediate" evidence="7">
    <location>
        <position position="113"/>
    </location>
</feature>
<evidence type="ECO:0000256" key="3">
    <source>
        <dbReference type="ARBA" id="ARBA00022723"/>
    </source>
</evidence>
<dbReference type="PRINTS" id="PR00113">
    <property type="entry name" value="ALKPHPHTASE"/>
</dbReference>
<dbReference type="InterPro" id="IPR001952">
    <property type="entry name" value="Alkaline_phosphatase"/>
</dbReference>
<feature type="binding site" evidence="8">
    <location>
        <position position="337"/>
    </location>
    <ligand>
        <name>Zn(2+)</name>
        <dbReference type="ChEBI" id="CHEBI:29105"/>
        <label>2</label>
    </ligand>
</feature>
<reference evidence="10 11" key="1">
    <citation type="submission" date="2019-03" db="EMBL/GenBank/DDBJ databases">
        <title>Genomic Encyclopedia of Type Strains, Phase IV (KMG-IV): sequencing the most valuable type-strain genomes for metagenomic binning, comparative biology and taxonomic classification.</title>
        <authorList>
            <person name="Goeker M."/>
        </authorList>
    </citation>
    <scope>NUCLEOTIDE SEQUENCE [LARGE SCALE GENOMIC DNA]</scope>
    <source>
        <strain evidence="10 11">DSM 24629</strain>
    </source>
</reference>
<dbReference type="CDD" id="cd16012">
    <property type="entry name" value="ALP"/>
    <property type="match status" value="1"/>
</dbReference>
<evidence type="ECO:0000256" key="7">
    <source>
        <dbReference type="PIRSR" id="PIRSR601952-1"/>
    </source>
</evidence>
<dbReference type="InterPro" id="IPR018299">
    <property type="entry name" value="Alkaline_phosphatase_AS"/>
</dbReference>
<feature type="binding site" evidence="8">
    <location>
        <position position="338"/>
    </location>
    <ligand>
        <name>Zn(2+)</name>
        <dbReference type="ChEBI" id="CHEBI:29105"/>
        <label>2</label>
    </ligand>
</feature>
<sequence>MMLKRNKKLISAITSFVMVLAIVLTTSSNVFAFFNSSKAATPVFQGKAPKYVFLFIGDGMSYPQIASTEMYLGKQGRLNDLVKGGGIEQLNFSKFPVSGAAQTFDATSFIPDSASTATSIASGYKTLSGVINMDISKQIEYTPISESLATKGYKVGIVSSVPINHATPASFYSKVPHRNEYYNIALQLADSGFDYFGGGGFLSPQGNGQTHIYEVLEEKGYNLALDKASILNLNNKSGKVVAINPDMSVDGTSLPYEVDRKQGELALADFVRKGIDVLDNPKGFFMMVEGGKIDWANHANDAVASIHDTIAFSNAVEEAIRFYNKHPEDTLIIVTGDHETGGMSIGFAGTGYSTFFDKLDRANTSANDIFRREVLNPYKEKHTMETAKLSDLALDIKYSFGVLIPNDPEARFYPEMVLNANEIQRLEAALKQSMTPSNQRNYSQQERLMYGGYEPLSITLTHILNNKAGITFGTYDHTGLPVPVFALGKGQELFTGFYDNTDIYRKMAAILNVR</sequence>
<feature type="binding site" evidence="8">
    <location>
        <position position="165"/>
    </location>
    <ligand>
        <name>Mg(2+)</name>
        <dbReference type="ChEBI" id="CHEBI:18420"/>
    </ligand>
</feature>